<evidence type="ECO:0000313" key="4">
    <source>
        <dbReference type="Proteomes" id="UP000224080"/>
    </source>
</evidence>
<dbReference type="Pfam" id="PF01535">
    <property type="entry name" value="PPR"/>
    <property type="match status" value="1"/>
</dbReference>
<dbReference type="Proteomes" id="UP000224080">
    <property type="component" value="Unassembled WGS sequence"/>
</dbReference>
<sequence length="804" mass="90298">MRSHLSQRTFRALLGYKPYSYLLCRQRLALSAPSRAAQHHCLYKIQRRSLFGFPAVSPADIQSETRKGQSVDHGGRAIRQLAEALEEQSQSTPDAIAKAFSSFIQHRLENPIILTAAQAKFLLRAWEYLDSAARENQPTSLDRSIVQPEDILNALSRSQWEPLANNDVSAVAKSAFRKMRPRLESEIGAEEIPIQEALYAYLHILAATGAFREALQVIENYQSSVFGNAGIKPWIPVAKGALKGEPRALDKIFQHMTKHGIQLDQKTHELLTVAAANEVVEMASKFIYEQKINNDLEPTLAATLAAANAMIWHGKAGWARDLLTAPRRDPTPEVRDAVLLLAVRKGQEADVVNKKLVDLCSINPDLSSTLTIATFNKLLEFKILKREYNGIDEIVSLAKTWGLEPDAFTGMSKVIARLDAGDIPGAMCLWEELDLGELIEGKAVILWNVIMRQLCQAAQVDPDDETVLAFIDRLLESECSFEAATLEELCRMLLLRHDLEGISELVKPFVSTCSIPGLSQVLKPFAQFIADQNESAETAWEVHELLVQTIPYAPTGFWTNSMKQFFKRGRPDLACLAFGHMRKKIHPQDRPTAQTYAMCFHGLAKTAYPEGIFLVHNMLKLDVEVQWTRSLLHNLMAAYTARGDPEQAMEFFREILHSEEGPSYYSLTLFFRACATYRKGLEEATQMVEKLKSLNLPLNRRAYNNYIRVLSAHGELERASDAISAMRAEIGEGPTVFTIGLLYNGLPNQKWRDQAESWARITYPDLWAELEKLPATVDEDGIRSFDLAGRDRDGDGNSQDWEAE</sequence>
<keyword evidence="4" id="KW-1185">Reference proteome</keyword>
<dbReference type="SUPFAM" id="SSF48452">
    <property type="entry name" value="TPR-like"/>
    <property type="match status" value="1"/>
</dbReference>
<evidence type="ECO:0000256" key="2">
    <source>
        <dbReference type="SAM" id="MobiDB-lite"/>
    </source>
</evidence>
<reference evidence="3 4" key="1">
    <citation type="submission" date="2017-10" db="EMBL/GenBank/DDBJ databases">
        <title>Comparative genomics in systemic dimorphic fungi from Ajellomycetaceae.</title>
        <authorList>
            <person name="Munoz J.F."/>
            <person name="Mcewen J.G."/>
            <person name="Clay O.K."/>
            <person name="Cuomo C.A."/>
        </authorList>
    </citation>
    <scope>NUCLEOTIDE SEQUENCE [LARGE SCALE GENOMIC DNA]</scope>
    <source>
        <strain evidence="3 4">UAMH130</strain>
    </source>
</reference>
<dbReference type="STRING" id="2060905.A0A2B7WW42"/>
<organism evidence="3 4">
    <name type="scientific">Blastomyces parvus</name>
    <dbReference type="NCBI Taxonomy" id="2060905"/>
    <lineage>
        <taxon>Eukaryota</taxon>
        <taxon>Fungi</taxon>
        <taxon>Dikarya</taxon>
        <taxon>Ascomycota</taxon>
        <taxon>Pezizomycotina</taxon>
        <taxon>Eurotiomycetes</taxon>
        <taxon>Eurotiomycetidae</taxon>
        <taxon>Onygenales</taxon>
        <taxon>Ajellomycetaceae</taxon>
        <taxon>Blastomyces</taxon>
    </lineage>
</organism>
<comment type="caution">
    <text evidence="3">The sequence shown here is derived from an EMBL/GenBank/DDBJ whole genome shotgun (WGS) entry which is preliminary data.</text>
</comment>
<feature type="region of interest" description="Disordered" evidence="2">
    <location>
        <begin position="784"/>
        <end position="804"/>
    </location>
</feature>
<comment type="similarity">
    <text evidence="1">Belongs to the PPR family. P subfamily.</text>
</comment>
<evidence type="ECO:0000256" key="1">
    <source>
        <dbReference type="ARBA" id="ARBA00007626"/>
    </source>
</evidence>
<evidence type="ECO:0000313" key="3">
    <source>
        <dbReference type="EMBL" id="PGH00803.1"/>
    </source>
</evidence>
<dbReference type="InterPro" id="IPR011990">
    <property type="entry name" value="TPR-like_helical_dom_sf"/>
</dbReference>
<dbReference type="PANTHER" id="PTHR46128">
    <property type="entry name" value="MITOCHONDRIAL GROUP I INTRON SPLICING FACTOR CCM1"/>
    <property type="match status" value="1"/>
</dbReference>
<gene>
    <name evidence="3" type="ORF">GX51_05580</name>
</gene>
<protein>
    <recommendedName>
        <fullName evidence="5">Mitochondrial respiratory complex I chaperone</fullName>
    </recommendedName>
</protein>
<dbReference type="InterPro" id="IPR050872">
    <property type="entry name" value="PPR_P_subfamily"/>
</dbReference>
<feature type="compositionally biased region" description="Basic and acidic residues" evidence="2">
    <location>
        <begin position="784"/>
        <end position="795"/>
    </location>
</feature>
<dbReference type="Gene3D" id="1.25.40.10">
    <property type="entry name" value="Tetratricopeptide repeat domain"/>
    <property type="match status" value="1"/>
</dbReference>
<dbReference type="PANTHER" id="PTHR46128:SF329">
    <property type="entry name" value="MITOCHONDRIAL GROUP I INTRON SPLICING FACTOR DMR1"/>
    <property type="match status" value="1"/>
</dbReference>
<name>A0A2B7WW42_9EURO</name>
<accession>A0A2B7WW42</accession>
<dbReference type="EMBL" id="PDNC01000080">
    <property type="protein sequence ID" value="PGH00803.1"/>
    <property type="molecule type" value="Genomic_DNA"/>
</dbReference>
<dbReference type="OrthoDB" id="185373at2759"/>
<proteinExistence type="inferred from homology"/>
<dbReference type="InterPro" id="IPR002885">
    <property type="entry name" value="PPR_rpt"/>
</dbReference>
<evidence type="ECO:0008006" key="5">
    <source>
        <dbReference type="Google" id="ProtNLM"/>
    </source>
</evidence>
<dbReference type="AlphaFoldDB" id="A0A2B7WW42"/>